<organism evidence="9 10">
    <name type="scientific">Xiphophorus couchianus</name>
    <name type="common">Monterrey platyfish</name>
    <dbReference type="NCBI Taxonomy" id="32473"/>
    <lineage>
        <taxon>Eukaryota</taxon>
        <taxon>Metazoa</taxon>
        <taxon>Chordata</taxon>
        <taxon>Craniata</taxon>
        <taxon>Vertebrata</taxon>
        <taxon>Euteleostomi</taxon>
        <taxon>Actinopterygii</taxon>
        <taxon>Neopterygii</taxon>
        <taxon>Teleostei</taxon>
        <taxon>Neoteleostei</taxon>
        <taxon>Acanthomorphata</taxon>
        <taxon>Ovalentaria</taxon>
        <taxon>Atherinomorphae</taxon>
        <taxon>Cyprinodontiformes</taxon>
        <taxon>Poeciliidae</taxon>
        <taxon>Poeciliinae</taxon>
        <taxon>Xiphophorus</taxon>
    </lineage>
</organism>
<dbReference type="GO" id="GO:0006508">
    <property type="term" value="P:proteolysis"/>
    <property type="evidence" value="ECO:0007669"/>
    <property type="project" value="UniProtKB-KW"/>
</dbReference>
<sequence>MNSHVSLYKRIIGGQNCNDTERLYHVRLEGDNGTHTTLCGGSLIHPEWILTAAHCWKSEYKGLRKILSSPESAGEAGNTGL</sequence>
<keyword evidence="2" id="KW-0964">Secreted</keyword>
<dbReference type="EC" id="3.4.21.4" evidence="7"/>
<evidence type="ECO:0000256" key="6">
    <source>
        <dbReference type="ARBA" id="ARBA00036320"/>
    </source>
</evidence>
<dbReference type="Gene3D" id="2.40.10.10">
    <property type="entry name" value="Trypsin-like serine proteases"/>
    <property type="match status" value="1"/>
</dbReference>
<evidence type="ECO:0000259" key="8">
    <source>
        <dbReference type="Pfam" id="PF00089"/>
    </source>
</evidence>
<keyword evidence="5" id="KW-0720">Serine protease</keyword>
<protein>
    <recommendedName>
        <fullName evidence="7">trypsin</fullName>
        <ecNumber evidence="7">3.4.21.4</ecNumber>
    </recommendedName>
</protein>
<dbReference type="InterPro" id="IPR043504">
    <property type="entry name" value="Peptidase_S1_PA_chymotrypsin"/>
</dbReference>
<dbReference type="Proteomes" id="UP000261380">
    <property type="component" value="Unplaced"/>
</dbReference>
<dbReference type="PANTHER" id="PTHR24264">
    <property type="entry name" value="TRYPSIN-RELATED"/>
    <property type="match status" value="1"/>
</dbReference>
<feature type="domain" description="Peptidase S1" evidence="8">
    <location>
        <begin position="11"/>
        <end position="62"/>
    </location>
</feature>
<comment type="subcellular location">
    <subcellularLocation>
        <location evidence="1">Secreted</location>
    </subcellularLocation>
</comment>
<comment type="catalytic activity">
    <reaction evidence="6">
        <text>Preferential cleavage: Arg-|-Xaa, Lys-|-Xaa.</text>
        <dbReference type="EC" id="3.4.21.4"/>
    </reaction>
</comment>
<keyword evidence="3" id="KW-0645">Protease</keyword>
<evidence type="ECO:0000256" key="2">
    <source>
        <dbReference type="ARBA" id="ARBA00022525"/>
    </source>
</evidence>
<keyword evidence="4" id="KW-0378">Hydrolase</keyword>
<evidence type="ECO:0000313" key="10">
    <source>
        <dbReference type="Proteomes" id="UP000261380"/>
    </source>
</evidence>
<dbReference type="InterPro" id="IPR001254">
    <property type="entry name" value="Trypsin_dom"/>
</dbReference>
<evidence type="ECO:0000256" key="4">
    <source>
        <dbReference type="ARBA" id="ARBA00022801"/>
    </source>
</evidence>
<dbReference type="PANTHER" id="PTHR24264:SF65">
    <property type="entry name" value="SRCR DOMAIN-CONTAINING PROTEIN"/>
    <property type="match status" value="1"/>
</dbReference>
<reference evidence="9" key="1">
    <citation type="submission" date="2025-08" db="UniProtKB">
        <authorList>
            <consortium name="Ensembl"/>
        </authorList>
    </citation>
    <scope>IDENTIFICATION</scope>
</reference>
<evidence type="ECO:0000256" key="5">
    <source>
        <dbReference type="ARBA" id="ARBA00022825"/>
    </source>
</evidence>
<dbReference type="Pfam" id="PF00089">
    <property type="entry name" value="Trypsin"/>
    <property type="match status" value="1"/>
</dbReference>
<dbReference type="InterPro" id="IPR009003">
    <property type="entry name" value="Peptidase_S1_PA"/>
</dbReference>
<dbReference type="Ensembl" id="ENSXCOT00000000629.1">
    <property type="protein sequence ID" value="ENSXCOP00000000619.1"/>
    <property type="gene ID" value="ENSXCOG00000000539.1"/>
</dbReference>
<accession>A0A3B5KYJ4</accession>
<dbReference type="GO" id="GO:0004252">
    <property type="term" value="F:serine-type endopeptidase activity"/>
    <property type="evidence" value="ECO:0007669"/>
    <property type="project" value="UniProtKB-EC"/>
</dbReference>
<name>A0A3B5KYJ4_9TELE</name>
<dbReference type="AlphaFoldDB" id="A0A3B5KYJ4"/>
<keyword evidence="10" id="KW-1185">Reference proteome</keyword>
<dbReference type="STRING" id="32473.ENSXCOP00000000619"/>
<evidence type="ECO:0000256" key="3">
    <source>
        <dbReference type="ARBA" id="ARBA00022670"/>
    </source>
</evidence>
<dbReference type="GeneTree" id="ENSGT01150000287084"/>
<proteinExistence type="predicted"/>
<dbReference type="GO" id="GO:0005615">
    <property type="term" value="C:extracellular space"/>
    <property type="evidence" value="ECO:0007669"/>
    <property type="project" value="TreeGrafter"/>
</dbReference>
<evidence type="ECO:0000256" key="7">
    <source>
        <dbReference type="ARBA" id="ARBA00038868"/>
    </source>
</evidence>
<dbReference type="InterPro" id="IPR018114">
    <property type="entry name" value="TRYPSIN_HIS"/>
</dbReference>
<dbReference type="PROSITE" id="PS00134">
    <property type="entry name" value="TRYPSIN_HIS"/>
    <property type="match status" value="1"/>
</dbReference>
<reference evidence="9" key="2">
    <citation type="submission" date="2025-09" db="UniProtKB">
        <authorList>
            <consortium name="Ensembl"/>
        </authorList>
    </citation>
    <scope>IDENTIFICATION</scope>
</reference>
<dbReference type="SUPFAM" id="SSF50494">
    <property type="entry name" value="Trypsin-like serine proteases"/>
    <property type="match status" value="1"/>
</dbReference>
<evidence type="ECO:0000256" key="1">
    <source>
        <dbReference type="ARBA" id="ARBA00004613"/>
    </source>
</evidence>
<evidence type="ECO:0000313" key="9">
    <source>
        <dbReference type="Ensembl" id="ENSXCOP00000000619.1"/>
    </source>
</evidence>
<dbReference type="InterPro" id="IPR050127">
    <property type="entry name" value="Serine_Proteases_S1"/>
</dbReference>